<dbReference type="HOGENOM" id="CLU_3325742_0_0_4"/>
<dbReference type="STRING" id="882378.RBRH_01150"/>
<sequence>MRARWPEPHIELDFSLTGVRVARVLEQLRQQGRRPTLI</sequence>
<evidence type="ECO:0000313" key="1">
    <source>
        <dbReference type="EMBL" id="CBW74514.1"/>
    </source>
</evidence>
<name>E5API2_MYCRK</name>
<dbReference type="EMBL" id="FR687359">
    <property type="protein sequence ID" value="CBW74514.1"/>
    <property type="molecule type" value="Genomic_DNA"/>
</dbReference>
<accession>E5API2</accession>
<protein>
    <submittedName>
        <fullName evidence="1">Uncharacterized protein</fullName>
    </submittedName>
</protein>
<proteinExistence type="predicted"/>
<dbReference type="KEGG" id="brh:RBRH_01150"/>
<gene>
    <name evidence="1" type="ordered locus">RBRH_01150</name>
</gene>
<evidence type="ECO:0000313" key="2">
    <source>
        <dbReference type="Proteomes" id="UP000007437"/>
    </source>
</evidence>
<dbReference type="Proteomes" id="UP000007437">
    <property type="component" value="Chromosome"/>
</dbReference>
<organism evidence="1 2">
    <name type="scientific">Mycetohabitans rhizoxinica (strain DSM 19002 / CIP 109453 / HKI 454)</name>
    <name type="common">Paraburkholderia rhizoxinica</name>
    <dbReference type="NCBI Taxonomy" id="882378"/>
    <lineage>
        <taxon>Bacteria</taxon>
        <taxon>Pseudomonadati</taxon>
        <taxon>Pseudomonadota</taxon>
        <taxon>Betaproteobacteria</taxon>
        <taxon>Burkholderiales</taxon>
        <taxon>Burkholderiaceae</taxon>
        <taxon>Mycetohabitans</taxon>
    </lineage>
</organism>
<dbReference type="AlphaFoldDB" id="E5API2"/>
<reference evidence="1 2" key="1">
    <citation type="journal article" date="2011" name="J. Bacteriol.">
        <title>Complete genome sequence of Burkholderia rhizoxinica, an endosymbiont of Rhizopus microsporus.</title>
        <authorList>
            <person name="Lackner G."/>
            <person name="Moebius N."/>
            <person name="Partida-Martinez L."/>
            <person name="Hertweck C."/>
        </authorList>
    </citation>
    <scope>NUCLEOTIDE SEQUENCE [LARGE SCALE GENOMIC DNA]</scope>
    <source>
        <strain evidence="2">DSM 19002 / CIP 109453 / HKI 454</strain>
    </source>
</reference>